<dbReference type="Proteomes" id="UP000780875">
    <property type="component" value="Unassembled WGS sequence"/>
</dbReference>
<dbReference type="CDD" id="cd02440">
    <property type="entry name" value="AdoMet_MTases"/>
    <property type="match status" value="1"/>
</dbReference>
<evidence type="ECO:0000256" key="3">
    <source>
        <dbReference type="ARBA" id="ARBA00022679"/>
    </source>
</evidence>
<dbReference type="SUPFAM" id="SSF53335">
    <property type="entry name" value="S-adenosyl-L-methionine-dependent methyltransferases"/>
    <property type="match status" value="1"/>
</dbReference>
<dbReference type="PANTHER" id="PTHR43667">
    <property type="entry name" value="CYCLOPROPANE-FATTY-ACYL-PHOSPHOLIPID SYNTHASE"/>
    <property type="match status" value="1"/>
</dbReference>
<accession>A0ABS7UAN6</accession>
<keyword evidence="4" id="KW-0949">S-adenosyl-L-methionine</keyword>
<dbReference type="EMBL" id="JAIQZJ010000003">
    <property type="protein sequence ID" value="MBZ5738031.1"/>
    <property type="molecule type" value="Genomic_DNA"/>
</dbReference>
<evidence type="ECO:0000313" key="7">
    <source>
        <dbReference type="Proteomes" id="UP000780875"/>
    </source>
</evidence>
<evidence type="ECO:0000256" key="2">
    <source>
        <dbReference type="ARBA" id="ARBA00022603"/>
    </source>
</evidence>
<dbReference type="PIRSF" id="PIRSF003085">
    <property type="entry name" value="CMAS"/>
    <property type="match status" value="1"/>
</dbReference>
<keyword evidence="7" id="KW-1185">Reference proteome</keyword>
<comment type="caution">
    <text evidence="6">The sequence shown here is derived from an EMBL/GenBank/DDBJ whole genome shotgun (WGS) entry which is preliminary data.</text>
</comment>
<comment type="similarity">
    <text evidence="1">Belongs to the CFA/CMAS family.</text>
</comment>
<dbReference type="Pfam" id="PF02353">
    <property type="entry name" value="CMAS"/>
    <property type="match status" value="1"/>
</dbReference>
<sequence length="418" mass="46339">MTLAADRPTPTSEQTRAWPGLEVVPSGPRTAVSAAVARRLFRHAVRRLPVSVSIDGELLGTGGPTMAVRRPDEFFARLGRDGLIGFGEAYLTGAWEAEDLTAFLTVLAADVADLIPRPLQRLRGAVQHRMPRAHRTTKDHTRDLIAHHYDLSNDLFRLFLDETLSYSSALFDTTLFDPAIDLATAQRRKIDRLLDVTGVGGGTRVLEIGTGWGELAIRAAARGAMVRSITLSSEQQALARERIAAAGHADRVQVDLCDYRDAAGEYDVVVSVEMIEAVGLEFWPTYFSTIDALLAPGGRAGIQAILMPHDRMLATRGSFTWINKYIFPGGFLPSAQAIDEITAKHTTLRVTDRLAFGLDYAETLRRWDETFLARAAEVRGLGFDETFLRMWHFYLCYSRAGFASRYLDVQQLLLTREA</sequence>
<evidence type="ECO:0000256" key="1">
    <source>
        <dbReference type="ARBA" id="ARBA00010815"/>
    </source>
</evidence>
<proteinExistence type="inferred from homology"/>
<dbReference type="InterPro" id="IPR050723">
    <property type="entry name" value="CFA/CMAS"/>
</dbReference>
<protein>
    <submittedName>
        <fullName evidence="6">Cyclopropane-fatty-acyl-phospholipid synthase family protein</fullName>
    </submittedName>
</protein>
<organism evidence="6 7">
    <name type="scientific">Nocardioides mangrovi</name>
    <dbReference type="NCBI Taxonomy" id="2874580"/>
    <lineage>
        <taxon>Bacteria</taxon>
        <taxon>Bacillati</taxon>
        <taxon>Actinomycetota</taxon>
        <taxon>Actinomycetes</taxon>
        <taxon>Propionibacteriales</taxon>
        <taxon>Nocardioidaceae</taxon>
        <taxon>Nocardioides</taxon>
    </lineage>
</organism>
<dbReference type="PANTHER" id="PTHR43667:SF2">
    <property type="entry name" value="FATTY ACID C-METHYL TRANSFERASE"/>
    <property type="match status" value="1"/>
</dbReference>
<dbReference type="Gene3D" id="3.40.50.150">
    <property type="entry name" value="Vaccinia Virus protein VP39"/>
    <property type="match status" value="1"/>
</dbReference>
<keyword evidence="2" id="KW-0489">Methyltransferase</keyword>
<evidence type="ECO:0000256" key="4">
    <source>
        <dbReference type="ARBA" id="ARBA00022691"/>
    </source>
</evidence>
<dbReference type="InterPro" id="IPR029063">
    <property type="entry name" value="SAM-dependent_MTases_sf"/>
</dbReference>
<keyword evidence="5" id="KW-0443">Lipid metabolism</keyword>
<dbReference type="InterPro" id="IPR003333">
    <property type="entry name" value="CMAS"/>
</dbReference>
<evidence type="ECO:0000313" key="6">
    <source>
        <dbReference type="EMBL" id="MBZ5738031.1"/>
    </source>
</evidence>
<name>A0ABS7UAN6_9ACTN</name>
<keyword evidence="3" id="KW-0808">Transferase</keyword>
<gene>
    <name evidence="6" type="ORF">K8U61_07645</name>
</gene>
<reference evidence="6 7" key="1">
    <citation type="submission" date="2021-09" db="EMBL/GenBank/DDBJ databases">
        <title>Whole genome sequence of Nocardioides sp. GBK3QG-3.</title>
        <authorList>
            <person name="Tuo L."/>
        </authorList>
    </citation>
    <scope>NUCLEOTIDE SEQUENCE [LARGE SCALE GENOMIC DNA]</scope>
    <source>
        <strain evidence="6 7">GBK3QG-3</strain>
    </source>
</reference>
<evidence type="ECO:0000256" key="5">
    <source>
        <dbReference type="ARBA" id="ARBA00023098"/>
    </source>
</evidence>
<dbReference type="RefSeq" id="WP_224122405.1">
    <property type="nucleotide sequence ID" value="NZ_JAIQZJ010000003.1"/>
</dbReference>